<dbReference type="Pfam" id="PF03281">
    <property type="entry name" value="Mab-21"/>
    <property type="match status" value="1"/>
</dbReference>
<dbReference type="EMBL" id="JAEAOA010002121">
    <property type="protein sequence ID" value="KAK3598893.1"/>
    <property type="molecule type" value="Genomic_DNA"/>
</dbReference>
<protein>
    <recommendedName>
        <fullName evidence="6">Mab-21-like HhH/H2TH-like domain-containing protein</fullName>
    </recommendedName>
</protein>
<evidence type="ECO:0008006" key="6">
    <source>
        <dbReference type="Google" id="ProtNLM"/>
    </source>
</evidence>
<dbReference type="Proteomes" id="UP001195483">
    <property type="component" value="Unassembled WGS sequence"/>
</dbReference>
<reference evidence="4" key="1">
    <citation type="journal article" date="2021" name="Genome Biol. Evol.">
        <title>A High-Quality Reference Genome for a Parasitic Bivalve with Doubly Uniparental Inheritance (Bivalvia: Unionida).</title>
        <authorList>
            <person name="Smith C.H."/>
        </authorList>
    </citation>
    <scope>NUCLEOTIDE SEQUENCE</scope>
    <source>
        <strain evidence="4">CHS0354</strain>
    </source>
</reference>
<evidence type="ECO:0000313" key="4">
    <source>
        <dbReference type="EMBL" id="KAK3598893.1"/>
    </source>
</evidence>
<feature type="domain" description="Mab-21-like nucleotidyltransferase" evidence="2">
    <location>
        <begin position="163"/>
        <end position="239"/>
    </location>
</feature>
<sequence>MEVPYYYEDMSLRLMRVLDTTELREKARWKKIEMWLQIEELRKMRGKKQQTIYFFGSQAEATTVASLMSDLDVIYCFNEITVIQNLQSWDSDLKHYLIITDDTTPPGYVKLQRVFDDAPVLLCHTPTDTEMLDRYGRCLLYNNHPIFKRSSADEHHGPANTKTSIISMSIDFVYAFKLLSWPYTASEWITRHRKHNWPSQKTISIVQKTGALLVPVGQQLSPEKHLEWRISLSYGEKILVWQFNSTQYRCYVLLKQINKYFVKPKVGENVLSSYHCKTCMFYVIETTPTALWRPQNLLLCIDLCLILLCTWVEKRYCPNYFIPAENMFLGKVHDSIQSNLTRSLRDLLRQKGRYLTMIPYDGIGQKLIRVCMSPHTQIDDVNTDITFPVSMVVVSILETWFSLLNQGVQEHPSILKGTFHSHGVRQEINTVLRTFVCSSIGSYLASKYMQQEVIDQEGLNLAHEFLLLGSCSDVTSGKLKLAAYYLMKANILLAETILKNIEENYTFLVSNASLQRSNDHIHQRIVNENISTTEVLRNYYAFPVPYLPSEIQCTPGALIPEMFRSTGSYPGFSDPDKDYWQSWAVADPKLYLHFLKHQCFHRQNKTRHKMVALDNMIWVIQKEELHYNDTALNLLAYCLKKDGLVMQAYKVLSMSMKLKNHHNAAKWQIAYLISAAFRWMGCKR</sequence>
<proteinExistence type="inferred from homology"/>
<dbReference type="PANTHER" id="PTHR10656">
    <property type="entry name" value="CELL FATE DETERMINING PROTEIN MAB21-RELATED"/>
    <property type="match status" value="1"/>
</dbReference>
<comment type="caution">
    <text evidence="4">The sequence shown here is derived from an EMBL/GenBank/DDBJ whole genome shotgun (WGS) entry which is preliminary data.</text>
</comment>
<dbReference type="Gene3D" id="1.10.1410.40">
    <property type="match status" value="1"/>
</dbReference>
<reference evidence="4" key="2">
    <citation type="journal article" date="2021" name="Genome Biol. Evol.">
        <title>Developing a high-quality reference genome for a parasitic bivalve with doubly uniparental inheritance (Bivalvia: Unionida).</title>
        <authorList>
            <person name="Smith C.H."/>
        </authorList>
    </citation>
    <scope>NUCLEOTIDE SEQUENCE</scope>
    <source>
        <strain evidence="4">CHS0354</strain>
        <tissue evidence="4">Mantle</tissue>
    </source>
</reference>
<evidence type="ECO:0000256" key="1">
    <source>
        <dbReference type="ARBA" id="ARBA00008307"/>
    </source>
</evidence>
<keyword evidence="5" id="KW-1185">Reference proteome</keyword>
<dbReference type="Pfam" id="PF20266">
    <property type="entry name" value="Mab-21_C"/>
    <property type="match status" value="1"/>
</dbReference>
<dbReference type="InterPro" id="IPR024810">
    <property type="entry name" value="MAB21L/cGLR"/>
</dbReference>
<dbReference type="SMART" id="SM01265">
    <property type="entry name" value="Mab-21"/>
    <property type="match status" value="1"/>
</dbReference>
<dbReference type="InterPro" id="IPR046906">
    <property type="entry name" value="Mab-21_HhH/H2TH-like"/>
</dbReference>
<name>A0AAE0SVW4_9BIVA</name>
<comment type="similarity">
    <text evidence="1">Belongs to the mab-21 family.</text>
</comment>
<evidence type="ECO:0000259" key="3">
    <source>
        <dbReference type="Pfam" id="PF20266"/>
    </source>
</evidence>
<accession>A0AAE0SVW4</accession>
<feature type="domain" description="Mab-21-like HhH/H2TH-like" evidence="3">
    <location>
        <begin position="249"/>
        <end position="339"/>
    </location>
</feature>
<dbReference type="AlphaFoldDB" id="A0AAE0SVW4"/>
<gene>
    <name evidence="4" type="ORF">CHS0354_036198</name>
</gene>
<evidence type="ECO:0000259" key="2">
    <source>
        <dbReference type="Pfam" id="PF03281"/>
    </source>
</evidence>
<dbReference type="InterPro" id="IPR046903">
    <property type="entry name" value="Mab-21-like_nuc_Trfase"/>
</dbReference>
<reference evidence="4" key="3">
    <citation type="submission" date="2023-05" db="EMBL/GenBank/DDBJ databases">
        <authorList>
            <person name="Smith C.H."/>
        </authorList>
    </citation>
    <scope>NUCLEOTIDE SEQUENCE</scope>
    <source>
        <strain evidence="4">CHS0354</strain>
        <tissue evidence="4">Mantle</tissue>
    </source>
</reference>
<dbReference type="PANTHER" id="PTHR10656:SF69">
    <property type="entry name" value="MAB-21-LIKE HHH_H2TH-LIKE DOMAIN-CONTAINING PROTEIN"/>
    <property type="match status" value="1"/>
</dbReference>
<evidence type="ECO:0000313" key="5">
    <source>
        <dbReference type="Proteomes" id="UP001195483"/>
    </source>
</evidence>
<organism evidence="4 5">
    <name type="scientific">Potamilus streckersoni</name>
    <dbReference type="NCBI Taxonomy" id="2493646"/>
    <lineage>
        <taxon>Eukaryota</taxon>
        <taxon>Metazoa</taxon>
        <taxon>Spiralia</taxon>
        <taxon>Lophotrochozoa</taxon>
        <taxon>Mollusca</taxon>
        <taxon>Bivalvia</taxon>
        <taxon>Autobranchia</taxon>
        <taxon>Heteroconchia</taxon>
        <taxon>Palaeoheterodonta</taxon>
        <taxon>Unionida</taxon>
        <taxon>Unionoidea</taxon>
        <taxon>Unionidae</taxon>
        <taxon>Ambleminae</taxon>
        <taxon>Lampsilini</taxon>
        <taxon>Potamilus</taxon>
    </lineage>
</organism>